<dbReference type="Proteomes" id="UP000028545">
    <property type="component" value="Unassembled WGS sequence"/>
</dbReference>
<feature type="region of interest" description="Disordered" evidence="1">
    <location>
        <begin position="1"/>
        <end position="89"/>
    </location>
</feature>
<dbReference type="PANTHER" id="PTHR37544">
    <property type="entry name" value="SPRAY-RELATED"/>
    <property type="match status" value="1"/>
</dbReference>
<reference evidence="3 4" key="1">
    <citation type="journal article" date="2014" name="Genome Announc.">
        <title>Draft genome sequence of the pathogenic fungus Scedosporium apiospermum.</title>
        <authorList>
            <person name="Vandeputte P."/>
            <person name="Ghamrawi S."/>
            <person name="Rechenmann M."/>
            <person name="Iltis A."/>
            <person name="Giraud S."/>
            <person name="Fleury M."/>
            <person name="Thornton C."/>
            <person name="Delhaes L."/>
            <person name="Meyer W."/>
            <person name="Papon N."/>
            <person name="Bouchara J.P."/>
        </authorList>
    </citation>
    <scope>NUCLEOTIDE SEQUENCE [LARGE SCALE GENOMIC DNA]</scope>
    <source>
        <strain evidence="3 4">IHEM 14462</strain>
    </source>
</reference>
<evidence type="ECO:0000313" key="4">
    <source>
        <dbReference type="Proteomes" id="UP000028545"/>
    </source>
</evidence>
<dbReference type="RefSeq" id="XP_016639029.1">
    <property type="nucleotide sequence ID" value="XM_016791185.1"/>
</dbReference>
<evidence type="ECO:0000256" key="2">
    <source>
        <dbReference type="SAM" id="Phobius"/>
    </source>
</evidence>
<feature type="transmembrane region" description="Helical" evidence="2">
    <location>
        <begin position="384"/>
        <end position="409"/>
    </location>
</feature>
<dbReference type="PANTHER" id="PTHR37544:SF1">
    <property type="entry name" value="PHOSPHORIBOSYLAMINOIMIDAZOLE-SUCCINOCARBOXAMIDE SYNTHASE"/>
    <property type="match status" value="1"/>
</dbReference>
<name>A0A084FVW8_PSEDA</name>
<feature type="transmembrane region" description="Helical" evidence="2">
    <location>
        <begin position="344"/>
        <end position="364"/>
    </location>
</feature>
<dbReference type="OrthoDB" id="3057599at2759"/>
<dbReference type="GeneID" id="27728971"/>
<dbReference type="AlphaFoldDB" id="A0A084FVW8"/>
<dbReference type="Pfam" id="PF11915">
    <property type="entry name" value="DUF3433"/>
    <property type="match status" value="2"/>
</dbReference>
<keyword evidence="2" id="KW-0812">Transmembrane</keyword>
<comment type="caution">
    <text evidence="3">The sequence shown here is derived from an EMBL/GenBank/DDBJ whole genome shotgun (WGS) entry which is preliminary data.</text>
</comment>
<dbReference type="EMBL" id="JOWA01000154">
    <property type="protein sequence ID" value="KEZ39230.1"/>
    <property type="molecule type" value="Genomic_DNA"/>
</dbReference>
<feature type="transmembrane region" description="Helical" evidence="2">
    <location>
        <begin position="800"/>
        <end position="821"/>
    </location>
</feature>
<keyword evidence="2" id="KW-1133">Transmembrane helix</keyword>
<proteinExistence type="predicted"/>
<keyword evidence="2" id="KW-0472">Membrane</keyword>
<evidence type="ECO:0000313" key="3">
    <source>
        <dbReference type="EMBL" id="KEZ39230.1"/>
    </source>
</evidence>
<dbReference type="OMA" id="YLPWCLR"/>
<feature type="region of interest" description="Disordered" evidence="1">
    <location>
        <begin position="199"/>
        <end position="285"/>
    </location>
</feature>
<gene>
    <name evidence="3" type="ORF">SAPIO_CDS9899</name>
</gene>
<feature type="transmembrane region" description="Helical" evidence="2">
    <location>
        <begin position="763"/>
        <end position="788"/>
    </location>
</feature>
<feature type="transmembrane region" description="Helical" evidence="2">
    <location>
        <begin position="451"/>
        <end position="475"/>
    </location>
</feature>
<dbReference type="VEuPathDB" id="FungiDB:SAPIO_CDS9899"/>
<evidence type="ECO:0000256" key="1">
    <source>
        <dbReference type="SAM" id="MobiDB-lite"/>
    </source>
</evidence>
<dbReference type="KEGG" id="sapo:SAPIO_CDS9899"/>
<protein>
    <recommendedName>
        <fullName evidence="5">Phosphoribosylaminoimidazole-succinocarboxamide synthase</fullName>
    </recommendedName>
</protein>
<feature type="transmembrane region" description="Helical" evidence="2">
    <location>
        <begin position="487"/>
        <end position="510"/>
    </location>
</feature>
<dbReference type="InterPro" id="IPR021840">
    <property type="entry name" value="DUF3433"/>
</dbReference>
<feature type="compositionally biased region" description="Low complexity" evidence="1">
    <location>
        <begin position="249"/>
        <end position="266"/>
    </location>
</feature>
<feature type="transmembrane region" description="Helical" evidence="2">
    <location>
        <begin position="693"/>
        <end position="710"/>
    </location>
</feature>
<keyword evidence="4" id="KW-1185">Reference proteome</keyword>
<dbReference type="HOGENOM" id="CLU_011750_0_0_1"/>
<organism evidence="3 4">
    <name type="scientific">Pseudallescheria apiosperma</name>
    <name type="common">Scedosporium apiospermum</name>
    <dbReference type="NCBI Taxonomy" id="563466"/>
    <lineage>
        <taxon>Eukaryota</taxon>
        <taxon>Fungi</taxon>
        <taxon>Dikarya</taxon>
        <taxon>Ascomycota</taxon>
        <taxon>Pezizomycotina</taxon>
        <taxon>Sordariomycetes</taxon>
        <taxon>Hypocreomycetidae</taxon>
        <taxon>Microascales</taxon>
        <taxon>Microascaceae</taxon>
        <taxon>Scedosporium</taxon>
    </lineage>
</organism>
<feature type="transmembrane region" description="Helical" evidence="2">
    <location>
        <begin position="644"/>
        <end position="665"/>
    </location>
</feature>
<accession>A0A084FVW8</accession>
<sequence>MNFEGFSYGYDFENENNQSPRPQQQQQPQQAPVFPPQFWSAPTPSSDRSSLSSQSTATAIPYHGLSPDHFYPDTPPPAAAQLPSHQQQPDADFEAIAPWVPSPPENFSPPTLYAVERLQGFEPIQTPPVAHHRRQRSRNPYNTPTVRFDEAQLAMNEAENADRPRLAREEMAQGNGQVTPGVDDTPFIQYALEALTREDGVPLSQSDSSNGGGSFTGPEPVVPVATQPRTSVANTEPIIAAPPTTSRYSQQQQQQPPASSAARPGQLAPAAPIRPGFGAVDDNTPSFSSTSTASAPAYVKARSNLYSASKRIPVAHSDVGPGTRYGNKSAPLTYTPGILRIPSFLLLTTLCLFMIAALTLSAAYSKQHDGLLIYPGTPSGGHYFLFRILPQLVGAVIMLYAQAMILTTFRILPFERMSRDDPLERYGAIFQHLYPKSFLWPHLVGPVPIKICIFVTWLLNFTIPLLSSLFGIIFFEGEWIWATVQGVAWTLVVIYVFYLISVLLLAWFWFGRVTGMIWDIRSIADMVPMLHYSNVNHSYHGTQGVETLGQLEYKLRERAIDRLGYWRLERVSTAPEEDQGGFLWWGIGAAQEHQTIEEFFSQSKKKAKFYKTDVESAHSSLTQIPRAMTPETRYRYLPWCLRNVQMLCFVIVGAALLVVLLVLSFHPNTKLSRGFWPKLPARPDRNAFSPANFVYRFIPSLLGVILYLLFQSLDMSYRQLMPWAELSNPEGSTASKSVLLDYPACLPLQSTFKALKNRHYRMALISLLSTLFIFLPVLGGGLFMALTVSGTSDVRMFPNMPVFGVTLALLGLFVCGLAALLPSRGSYRMPHAVTCLAEIFTFITNEDITEDAAFRFPRSREDLLDRLGVEREVGEQSRWHLGVAPGRDETLGVRRLRKFTEKRPVTRRGVAAV</sequence>
<feature type="compositionally biased region" description="Low complexity" evidence="1">
    <location>
        <begin position="18"/>
        <end position="59"/>
    </location>
</feature>
<evidence type="ECO:0008006" key="5">
    <source>
        <dbReference type="Google" id="ProtNLM"/>
    </source>
</evidence>